<name>A0ABQ4YFS2_9ASTR</name>
<feature type="transmembrane region" description="Helical" evidence="1">
    <location>
        <begin position="12"/>
        <end position="32"/>
    </location>
</feature>
<dbReference type="Proteomes" id="UP001151760">
    <property type="component" value="Unassembled WGS sequence"/>
</dbReference>
<reference evidence="2" key="1">
    <citation type="journal article" date="2022" name="Int. J. Mol. Sci.">
        <title>Draft Genome of Tanacetum Coccineum: Genomic Comparison of Closely Related Tanacetum-Family Plants.</title>
        <authorList>
            <person name="Yamashiro T."/>
            <person name="Shiraishi A."/>
            <person name="Nakayama K."/>
            <person name="Satake H."/>
        </authorList>
    </citation>
    <scope>NUCLEOTIDE SEQUENCE</scope>
</reference>
<evidence type="ECO:0000256" key="1">
    <source>
        <dbReference type="SAM" id="Phobius"/>
    </source>
</evidence>
<proteinExistence type="predicted"/>
<sequence length="102" mass="11399">MDLVDDQLRLRWMIYLVVLAELQTCLGALDLITISEAFGGAPFEVCMKGNVGRIFTGQEIWRGSLMDWVEQENDDKVGVSKGKSQSGAALEGRSAFWKEWVS</sequence>
<accession>A0ABQ4YFS2</accession>
<organism evidence="2 3">
    <name type="scientific">Tanacetum coccineum</name>
    <dbReference type="NCBI Taxonomy" id="301880"/>
    <lineage>
        <taxon>Eukaryota</taxon>
        <taxon>Viridiplantae</taxon>
        <taxon>Streptophyta</taxon>
        <taxon>Embryophyta</taxon>
        <taxon>Tracheophyta</taxon>
        <taxon>Spermatophyta</taxon>
        <taxon>Magnoliopsida</taxon>
        <taxon>eudicotyledons</taxon>
        <taxon>Gunneridae</taxon>
        <taxon>Pentapetalae</taxon>
        <taxon>asterids</taxon>
        <taxon>campanulids</taxon>
        <taxon>Asterales</taxon>
        <taxon>Asteraceae</taxon>
        <taxon>Asteroideae</taxon>
        <taxon>Anthemideae</taxon>
        <taxon>Anthemidinae</taxon>
        <taxon>Tanacetum</taxon>
    </lineage>
</organism>
<evidence type="ECO:0000313" key="3">
    <source>
        <dbReference type="Proteomes" id="UP001151760"/>
    </source>
</evidence>
<keyword evidence="1" id="KW-0472">Membrane</keyword>
<evidence type="ECO:0000313" key="2">
    <source>
        <dbReference type="EMBL" id="GJS76310.1"/>
    </source>
</evidence>
<gene>
    <name evidence="2" type="ORF">Tco_0726191</name>
</gene>
<reference evidence="2" key="2">
    <citation type="submission" date="2022-01" db="EMBL/GenBank/DDBJ databases">
        <authorList>
            <person name="Yamashiro T."/>
            <person name="Shiraishi A."/>
            <person name="Satake H."/>
            <person name="Nakayama K."/>
        </authorList>
    </citation>
    <scope>NUCLEOTIDE SEQUENCE</scope>
</reference>
<keyword evidence="1" id="KW-1133">Transmembrane helix</keyword>
<protein>
    <submittedName>
        <fullName evidence="2">Uncharacterized protein</fullName>
    </submittedName>
</protein>
<comment type="caution">
    <text evidence="2">The sequence shown here is derived from an EMBL/GenBank/DDBJ whole genome shotgun (WGS) entry which is preliminary data.</text>
</comment>
<dbReference type="EMBL" id="BQNB010010366">
    <property type="protein sequence ID" value="GJS76310.1"/>
    <property type="molecule type" value="Genomic_DNA"/>
</dbReference>
<keyword evidence="1" id="KW-0812">Transmembrane</keyword>
<keyword evidence="3" id="KW-1185">Reference proteome</keyword>